<keyword evidence="7 9" id="KW-0472">Membrane</keyword>
<dbReference type="SMART" id="SM00724">
    <property type="entry name" value="TLC"/>
    <property type="match status" value="1"/>
</dbReference>
<keyword evidence="12" id="KW-1185">Reference proteome</keyword>
<comment type="similarity">
    <text evidence="2">Belongs to the sphingosine N-acyltransferase family.</text>
</comment>
<keyword evidence="3" id="KW-0808">Transferase</keyword>
<evidence type="ECO:0000256" key="7">
    <source>
        <dbReference type="ARBA" id="ARBA00023136"/>
    </source>
</evidence>
<name>A0A9N9AG68_9GLOM</name>
<comment type="caution">
    <text evidence="11">The sequence shown here is derived from an EMBL/GenBank/DDBJ whole genome shotgun (WGS) entry which is preliminary data.</text>
</comment>
<organism evidence="11 12">
    <name type="scientific">Ambispora gerdemannii</name>
    <dbReference type="NCBI Taxonomy" id="144530"/>
    <lineage>
        <taxon>Eukaryota</taxon>
        <taxon>Fungi</taxon>
        <taxon>Fungi incertae sedis</taxon>
        <taxon>Mucoromycota</taxon>
        <taxon>Glomeromycotina</taxon>
        <taxon>Glomeromycetes</taxon>
        <taxon>Archaeosporales</taxon>
        <taxon>Ambisporaceae</taxon>
        <taxon>Ambispora</taxon>
    </lineage>
</organism>
<dbReference type="Proteomes" id="UP000789831">
    <property type="component" value="Unassembled WGS sequence"/>
</dbReference>
<dbReference type="EMBL" id="CAJVPL010000760">
    <property type="protein sequence ID" value="CAG8527442.1"/>
    <property type="molecule type" value="Genomic_DNA"/>
</dbReference>
<evidence type="ECO:0000313" key="11">
    <source>
        <dbReference type="EMBL" id="CAG8527442.1"/>
    </source>
</evidence>
<evidence type="ECO:0000256" key="4">
    <source>
        <dbReference type="ARBA" id="ARBA00022692"/>
    </source>
</evidence>
<accession>A0A9N9AG68</accession>
<reference evidence="11" key="1">
    <citation type="submission" date="2021-06" db="EMBL/GenBank/DDBJ databases">
        <authorList>
            <person name="Kallberg Y."/>
            <person name="Tangrot J."/>
            <person name="Rosling A."/>
        </authorList>
    </citation>
    <scope>NUCLEOTIDE SEQUENCE</scope>
    <source>
        <strain evidence="11">MT106</strain>
    </source>
</reference>
<dbReference type="Pfam" id="PF03798">
    <property type="entry name" value="TRAM_LAG1_CLN8"/>
    <property type="match status" value="1"/>
</dbReference>
<evidence type="ECO:0000256" key="3">
    <source>
        <dbReference type="ARBA" id="ARBA00022679"/>
    </source>
</evidence>
<evidence type="ECO:0000256" key="6">
    <source>
        <dbReference type="ARBA" id="ARBA00022989"/>
    </source>
</evidence>
<evidence type="ECO:0000313" key="12">
    <source>
        <dbReference type="Proteomes" id="UP000789831"/>
    </source>
</evidence>
<feature type="transmembrane region" description="Helical" evidence="9">
    <location>
        <begin position="187"/>
        <end position="207"/>
    </location>
</feature>
<dbReference type="AlphaFoldDB" id="A0A9N9AG68"/>
<feature type="transmembrane region" description="Helical" evidence="9">
    <location>
        <begin position="214"/>
        <end position="233"/>
    </location>
</feature>
<evidence type="ECO:0000256" key="9">
    <source>
        <dbReference type="SAM" id="Phobius"/>
    </source>
</evidence>
<keyword evidence="8" id="KW-0325">Glycoprotein</keyword>
<dbReference type="GO" id="GO:0046513">
    <property type="term" value="P:ceramide biosynthetic process"/>
    <property type="evidence" value="ECO:0007669"/>
    <property type="project" value="InterPro"/>
</dbReference>
<dbReference type="PANTHER" id="PTHR12560:SF11">
    <property type="entry name" value="CERAMIDE SYNTHASE LAC1-RELATED"/>
    <property type="match status" value="1"/>
</dbReference>
<keyword evidence="4 9" id="KW-0812">Transmembrane</keyword>
<dbReference type="OrthoDB" id="537032at2759"/>
<feature type="transmembrane region" description="Helical" evidence="9">
    <location>
        <begin position="40"/>
        <end position="59"/>
    </location>
</feature>
<keyword evidence="5" id="KW-0256">Endoplasmic reticulum</keyword>
<dbReference type="InterPro" id="IPR006634">
    <property type="entry name" value="TLC-dom"/>
</dbReference>
<gene>
    <name evidence="11" type="ORF">AGERDE_LOCUS5544</name>
</gene>
<keyword evidence="6 9" id="KW-1133">Transmembrane helix</keyword>
<comment type="subcellular location">
    <subcellularLocation>
        <location evidence="1">Endoplasmic reticulum membrane</location>
        <topology evidence="1">Multi-pass membrane protein</topology>
    </subcellularLocation>
</comment>
<dbReference type="PANTHER" id="PTHR12560">
    <property type="entry name" value="LONGEVITY ASSURANCE FACTOR 1 LAG1"/>
    <property type="match status" value="1"/>
</dbReference>
<evidence type="ECO:0000256" key="1">
    <source>
        <dbReference type="ARBA" id="ARBA00004477"/>
    </source>
</evidence>
<feature type="transmembrane region" description="Helical" evidence="9">
    <location>
        <begin position="96"/>
        <end position="121"/>
    </location>
</feature>
<evidence type="ECO:0000259" key="10">
    <source>
        <dbReference type="SMART" id="SM00724"/>
    </source>
</evidence>
<proteinExistence type="inferred from homology"/>
<dbReference type="InterPro" id="IPR016439">
    <property type="entry name" value="Lag1/Lac1-like"/>
</dbReference>
<evidence type="ECO:0000256" key="5">
    <source>
        <dbReference type="ARBA" id="ARBA00022824"/>
    </source>
</evidence>
<feature type="domain" description="TLC" evidence="10">
    <location>
        <begin position="136"/>
        <end position="333"/>
    </location>
</feature>
<feature type="transmembrane region" description="Helical" evidence="9">
    <location>
        <begin position="142"/>
        <end position="159"/>
    </location>
</feature>
<evidence type="ECO:0000256" key="8">
    <source>
        <dbReference type="ARBA" id="ARBA00023180"/>
    </source>
</evidence>
<protein>
    <submittedName>
        <fullName evidence="11">4838_t:CDS:1</fullName>
    </submittedName>
</protein>
<dbReference type="GO" id="GO:0050291">
    <property type="term" value="F:sphingosine N-acyltransferase activity"/>
    <property type="evidence" value="ECO:0007669"/>
    <property type="project" value="InterPro"/>
</dbReference>
<sequence>MSKRDTRKREANSSSTCEFPFSKKKTLSSRFICSYAYPKLHFSELPLIIIGTIILGYLVNPTSRNPFSKFLFIAYQIGSHDHDQMKFTKSSYGKGLWDLCLISFWVVVFTFTREAIMQYVLKPLGTWAEIKKSKLTRFMEQGYVVIYYSISSAVGVYVMRQSPYWYFETKYFWIDYPHFHLSALEKYYYLIQSGFWLQQVVILILNLEKPRKDFLELVAHHIITCILIGGSYSSNFTRVGNAVFITMDFSDIWLAFAKCLKYLKFPTLITDSISRVLLTGDQSVYLGSVEWVLAAQMDSIHYRTRPDVATSANDLLVCANSAYCYSSCKWKEC</sequence>
<evidence type="ECO:0000256" key="2">
    <source>
        <dbReference type="ARBA" id="ARBA00009808"/>
    </source>
</evidence>
<dbReference type="GO" id="GO:0005789">
    <property type="term" value="C:endoplasmic reticulum membrane"/>
    <property type="evidence" value="ECO:0007669"/>
    <property type="project" value="UniProtKB-SubCell"/>
</dbReference>